<feature type="region of interest" description="Disordered" evidence="1">
    <location>
        <begin position="1943"/>
        <end position="2006"/>
    </location>
</feature>
<feature type="compositionally biased region" description="Polar residues" evidence="1">
    <location>
        <begin position="1971"/>
        <end position="1981"/>
    </location>
</feature>
<organism evidence="5 6">
    <name type="scientific">Chlamydomonas reinhardtii</name>
    <name type="common">Chlamydomonas smithii</name>
    <dbReference type="NCBI Taxonomy" id="3055"/>
    <lineage>
        <taxon>Eukaryota</taxon>
        <taxon>Viridiplantae</taxon>
        <taxon>Chlorophyta</taxon>
        <taxon>core chlorophytes</taxon>
        <taxon>Chlorophyceae</taxon>
        <taxon>CS clade</taxon>
        <taxon>Chlamydomonadales</taxon>
        <taxon>Chlamydomonadaceae</taxon>
        <taxon>Chlamydomonas</taxon>
    </lineage>
</organism>
<keyword evidence="6" id="KW-1185">Reference proteome</keyword>
<dbReference type="SUPFAM" id="SSF53850">
    <property type="entry name" value="Periplasmic binding protein-like II"/>
    <property type="match status" value="1"/>
</dbReference>
<dbReference type="GO" id="GO:0005634">
    <property type="term" value="C:nucleus"/>
    <property type="evidence" value="ECO:0000318"/>
    <property type="project" value="GO_Central"/>
</dbReference>
<evidence type="ECO:0000313" key="6">
    <source>
        <dbReference type="Proteomes" id="UP000006906"/>
    </source>
</evidence>
<dbReference type="SMART" id="SM00044">
    <property type="entry name" value="CYCc"/>
    <property type="match status" value="1"/>
</dbReference>
<feature type="compositionally biased region" description="Gly residues" evidence="1">
    <location>
        <begin position="614"/>
        <end position="631"/>
    </location>
</feature>
<feature type="region of interest" description="Disordered" evidence="1">
    <location>
        <begin position="2432"/>
        <end position="2533"/>
    </location>
</feature>
<dbReference type="GeneID" id="5723860"/>
<dbReference type="EMBL" id="CM008971">
    <property type="protein sequence ID" value="PNW77695.1"/>
    <property type="molecule type" value="Genomic_DNA"/>
</dbReference>
<feature type="compositionally biased region" description="Low complexity" evidence="1">
    <location>
        <begin position="698"/>
        <end position="708"/>
    </location>
</feature>
<dbReference type="PANTHER" id="PTHR23107:SF0">
    <property type="entry name" value="IP09280P"/>
    <property type="match status" value="1"/>
</dbReference>
<dbReference type="InterPro" id="IPR029787">
    <property type="entry name" value="Nucleotide_cyclase"/>
</dbReference>
<name>A0A2K3DAY1_CHLRE</name>
<evidence type="ECO:0000256" key="1">
    <source>
        <dbReference type="SAM" id="MobiDB-lite"/>
    </source>
</evidence>
<dbReference type="PANTHER" id="PTHR23107">
    <property type="entry name" value="SYNOVIAL SARCOMA ASSOCIATED SS18 PROTEIN"/>
    <property type="match status" value="1"/>
</dbReference>
<accession>A0A2K3DAY1</accession>
<feature type="compositionally biased region" description="Low complexity" evidence="1">
    <location>
        <begin position="1560"/>
        <end position="1590"/>
    </location>
</feature>
<feature type="compositionally biased region" description="Basic and acidic residues" evidence="1">
    <location>
        <begin position="2508"/>
        <end position="2520"/>
    </location>
</feature>
<dbReference type="GO" id="GO:0045944">
    <property type="term" value="P:positive regulation of transcription by RNA polymerase II"/>
    <property type="evidence" value="ECO:0000318"/>
    <property type="project" value="GO_Central"/>
</dbReference>
<feature type="compositionally biased region" description="Gly residues" evidence="1">
    <location>
        <begin position="525"/>
        <end position="536"/>
    </location>
</feature>
<gene>
    <name evidence="5" type="ORF">CHLRE_10g447700v5</name>
</gene>
<evidence type="ECO:0000256" key="2">
    <source>
        <dbReference type="SAM" id="Phobius"/>
    </source>
</evidence>
<dbReference type="ExpressionAtlas" id="A0A2K3DAY1">
    <property type="expression patterns" value="baseline and differential"/>
</dbReference>
<feature type="compositionally biased region" description="Low complexity" evidence="1">
    <location>
        <begin position="1638"/>
        <end position="1665"/>
    </location>
</feature>
<feature type="region of interest" description="Disordered" evidence="1">
    <location>
        <begin position="582"/>
        <end position="601"/>
    </location>
</feature>
<feature type="compositionally biased region" description="Gly residues" evidence="1">
    <location>
        <begin position="760"/>
        <end position="777"/>
    </location>
</feature>
<feature type="domain" description="Guanylate cyclase" evidence="4">
    <location>
        <begin position="2268"/>
        <end position="2406"/>
    </location>
</feature>
<dbReference type="RefSeq" id="XP_042920307.1">
    <property type="nucleotide sequence ID" value="XM_043066910.1"/>
</dbReference>
<dbReference type="GO" id="GO:0003713">
    <property type="term" value="F:transcription coactivator activity"/>
    <property type="evidence" value="ECO:0000318"/>
    <property type="project" value="GO_Central"/>
</dbReference>
<feature type="compositionally biased region" description="Polar residues" evidence="1">
    <location>
        <begin position="2491"/>
        <end position="2505"/>
    </location>
</feature>
<dbReference type="SUPFAM" id="SSF55073">
    <property type="entry name" value="Nucleotide cyclase"/>
    <property type="match status" value="2"/>
</dbReference>
<dbReference type="GO" id="GO:0035556">
    <property type="term" value="P:intracellular signal transduction"/>
    <property type="evidence" value="ECO:0007669"/>
    <property type="project" value="InterPro"/>
</dbReference>
<feature type="compositionally biased region" description="Low complexity" evidence="1">
    <location>
        <begin position="836"/>
        <end position="852"/>
    </location>
</feature>
<protein>
    <recommendedName>
        <fullName evidence="4">Guanylate cyclase domain-containing protein</fullName>
    </recommendedName>
</protein>
<evidence type="ECO:0000256" key="3">
    <source>
        <dbReference type="SAM" id="SignalP"/>
    </source>
</evidence>
<feature type="compositionally biased region" description="Low complexity" evidence="1">
    <location>
        <begin position="804"/>
        <end position="818"/>
    </location>
</feature>
<reference evidence="5 6" key="1">
    <citation type="journal article" date="2007" name="Science">
        <title>The Chlamydomonas genome reveals the evolution of key animal and plant functions.</title>
        <authorList>
            <person name="Merchant S.S."/>
            <person name="Prochnik S.E."/>
            <person name="Vallon O."/>
            <person name="Harris E.H."/>
            <person name="Karpowicz S.J."/>
            <person name="Witman G.B."/>
            <person name="Terry A."/>
            <person name="Salamov A."/>
            <person name="Fritz-Laylin L.K."/>
            <person name="Marechal-Drouard L."/>
            <person name="Marshall W.F."/>
            <person name="Qu L.H."/>
            <person name="Nelson D.R."/>
            <person name="Sanderfoot A.A."/>
            <person name="Spalding M.H."/>
            <person name="Kapitonov V.V."/>
            <person name="Ren Q."/>
            <person name="Ferris P."/>
            <person name="Lindquist E."/>
            <person name="Shapiro H."/>
            <person name="Lucas S.M."/>
            <person name="Grimwood J."/>
            <person name="Schmutz J."/>
            <person name="Cardol P."/>
            <person name="Cerutti H."/>
            <person name="Chanfreau G."/>
            <person name="Chen C.L."/>
            <person name="Cognat V."/>
            <person name="Croft M.T."/>
            <person name="Dent R."/>
            <person name="Dutcher S."/>
            <person name="Fernandez E."/>
            <person name="Fukuzawa H."/>
            <person name="Gonzalez-Ballester D."/>
            <person name="Gonzalez-Halphen D."/>
            <person name="Hallmann A."/>
            <person name="Hanikenne M."/>
            <person name="Hippler M."/>
            <person name="Inwood W."/>
            <person name="Jabbari K."/>
            <person name="Kalanon M."/>
            <person name="Kuras R."/>
            <person name="Lefebvre P.A."/>
            <person name="Lemaire S.D."/>
            <person name="Lobanov A.V."/>
            <person name="Lohr M."/>
            <person name="Manuell A."/>
            <person name="Meier I."/>
            <person name="Mets L."/>
            <person name="Mittag M."/>
            <person name="Mittelmeier T."/>
            <person name="Moroney J.V."/>
            <person name="Moseley J."/>
            <person name="Napoli C."/>
            <person name="Nedelcu A.M."/>
            <person name="Niyogi K."/>
            <person name="Novoselov S.V."/>
            <person name="Paulsen I.T."/>
            <person name="Pazour G."/>
            <person name="Purton S."/>
            <person name="Ral J.P."/>
            <person name="Riano-Pachon D.M."/>
            <person name="Riekhof W."/>
            <person name="Rymarquis L."/>
            <person name="Schroda M."/>
            <person name="Stern D."/>
            <person name="Umen J."/>
            <person name="Willows R."/>
            <person name="Wilson N."/>
            <person name="Zimmer S.L."/>
            <person name="Allmer J."/>
            <person name="Balk J."/>
            <person name="Bisova K."/>
            <person name="Chen C.J."/>
            <person name="Elias M."/>
            <person name="Gendler K."/>
            <person name="Hauser C."/>
            <person name="Lamb M.R."/>
            <person name="Ledford H."/>
            <person name="Long J.C."/>
            <person name="Minagawa J."/>
            <person name="Page M.D."/>
            <person name="Pan J."/>
            <person name="Pootakham W."/>
            <person name="Roje S."/>
            <person name="Rose A."/>
            <person name="Stahlberg E."/>
            <person name="Terauchi A.M."/>
            <person name="Yang P."/>
            <person name="Ball S."/>
            <person name="Bowler C."/>
            <person name="Dieckmann C.L."/>
            <person name="Gladyshev V.N."/>
            <person name="Green P."/>
            <person name="Jorgensen R."/>
            <person name="Mayfield S."/>
            <person name="Mueller-Roeber B."/>
            <person name="Rajamani S."/>
            <person name="Sayre R.T."/>
            <person name="Brokstein P."/>
            <person name="Dubchak I."/>
            <person name="Goodstein D."/>
            <person name="Hornick L."/>
            <person name="Huang Y.W."/>
            <person name="Jhaveri J."/>
            <person name="Luo Y."/>
            <person name="Martinez D."/>
            <person name="Ngau W.C."/>
            <person name="Otillar B."/>
            <person name="Poliakov A."/>
            <person name="Porter A."/>
            <person name="Szajkowski L."/>
            <person name="Werner G."/>
            <person name="Zhou K."/>
            <person name="Grigoriev I.V."/>
            <person name="Rokhsar D.S."/>
            <person name="Grossman A.R."/>
        </authorList>
    </citation>
    <scope>NUCLEOTIDE SEQUENCE [LARGE SCALE GENOMIC DNA]</scope>
    <source>
        <strain evidence="6">CC-503</strain>
    </source>
</reference>
<feature type="compositionally biased region" description="Low complexity" evidence="1">
    <location>
        <begin position="1737"/>
        <end position="1758"/>
    </location>
</feature>
<feature type="compositionally biased region" description="Basic residues" evidence="1">
    <location>
        <begin position="1955"/>
        <end position="1969"/>
    </location>
</feature>
<keyword evidence="2" id="KW-1133">Transmembrane helix</keyword>
<dbReference type="Gene3D" id="3.30.70.1230">
    <property type="entry name" value="Nucleotide cyclase"/>
    <property type="match status" value="3"/>
</dbReference>
<proteinExistence type="predicted"/>
<feature type="region of interest" description="Disordered" evidence="1">
    <location>
        <begin position="1529"/>
        <end position="1616"/>
    </location>
</feature>
<feature type="signal peptide" evidence="3">
    <location>
        <begin position="1"/>
        <end position="17"/>
    </location>
</feature>
<evidence type="ECO:0000259" key="4">
    <source>
        <dbReference type="PROSITE" id="PS50125"/>
    </source>
</evidence>
<dbReference type="GO" id="GO:0009190">
    <property type="term" value="P:cyclic nucleotide biosynthetic process"/>
    <property type="evidence" value="ECO:0007669"/>
    <property type="project" value="InterPro"/>
</dbReference>
<feature type="region of interest" description="Disordered" evidence="1">
    <location>
        <begin position="690"/>
        <end position="910"/>
    </location>
</feature>
<feature type="region of interest" description="Disordered" evidence="1">
    <location>
        <begin position="1737"/>
        <end position="1783"/>
    </location>
</feature>
<feature type="region of interest" description="Disordered" evidence="1">
    <location>
        <begin position="307"/>
        <end position="385"/>
    </location>
</feature>
<feature type="compositionally biased region" description="Gly residues" evidence="1">
    <location>
        <begin position="819"/>
        <end position="835"/>
    </location>
</feature>
<dbReference type="Gene3D" id="3.40.190.10">
    <property type="entry name" value="Periplasmic binding protein-like II"/>
    <property type="match status" value="1"/>
</dbReference>
<feature type="region of interest" description="Disordered" evidence="1">
    <location>
        <begin position="614"/>
        <end position="647"/>
    </location>
</feature>
<feature type="chain" id="PRO_5014449330" description="Guanylate cyclase domain-containing protein" evidence="3">
    <location>
        <begin position="18"/>
        <end position="2651"/>
    </location>
</feature>
<feature type="region of interest" description="Disordered" evidence="1">
    <location>
        <begin position="1457"/>
        <end position="1491"/>
    </location>
</feature>
<feature type="compositionally biased region" description="Low complexity" evidence="1">
    <location>
        <begin position="2468"/>
        <end position="2484"/>
    </location>
</feature>
<dbReference type="InterPro" id="IPR001054">
    <property type="entry name" value="A/G_cyclase"/>
</dbReference>
<feature type="compositionally biased region" description="Low complexity" evidence="1">
    <location>
        <begin position="486"/>
        <end position="524"/>
    </location>
</feature>
<dbReference type="Gramene" id="PNW77695">
    <property type="protein sequence ID" value="PNW77695"/>
    <property type="gene ID" value="CHLRE_10g447700v5"/>
</dbReference>
<feature type="transmembrane region" description="Helical" evidence="2">
    <location>
        <begin position="1264"/>
        <end position="1287"/>
    </location>
</feature>
<dbReference type="InParanoid" id="A0A2K3DAY1"/>
<keyword evidence="2" id="KW-0472">Membrane</keyword>
<sequence>MWPCLCLFLSLFAVCQGHQLGYARLARGAASSHAAERWAHGRSLAQTSSGSGATEDAVEGLISEIRESLQNPDLKLYSLALLDQLKLSYASTAATCGDPDVQIHIVYALHNMMPMSVDASKWAASNNNRLLNETKTAAALARLNNSGSVSSGIDVAGGSKVNKTTGKLIQPSLPYNIIVDTVVQDRMPSNQTNVHWFSFGPAEPDGSQGRVVAYDDFQSYYVGLWDWTRGNGTVIFDYEARPVGQLPIGLDPLPFEREPLTWMTTLYRKDWLAAARALVSTPASGGARTQQQQAPGVRRSMVEYPSLNASAGSGLGPQTIGGDSGSGGSGTSTSRLPPADSGAGAGASRDAGGSSITAAAASSGGSNPRATTPASAAAEAPAEPRTWEELLTLAAAVEGRDMDGDGQPDHGLCLDLARGCKLWSLLSAVYASMAQTEGRAQGVWFDTGSMTPLLDNPAMTEALALVRRLAAQSWPPADWDVLATGKPAAAGSSSSSSSNTGATAGTGSSSGSAAASADSSSSPSYGGGPTYGGGPSYGADTSATGGRRRRAQDSGGGVPVYGSYGGYGTTAVLTAPEQWVESDTITIDDPPRRDGVGAGNTINGYNGGGFGGGGFDGGGGGGSTDGSGGSGSDELPGSTGMTGGMLSGETFFETTYAPSAPRMAPMVPMAPETGTGNVINGYNGGGSWAWTDGGGTAGPTWTQSDTTGTTGGGGSGLTMTDPNGTGGSSDSSGSSGGSGSTGDGEEDGPDVIVGSDAGPGYLGFGGSTGGGTGGGTGMWQSTPLAPEAVPINPTVGGEGGFDPTGGSSFSSSSSSSDGSLGGSFTGDSAGDGGSTSGASGSSSPAYSSQSTPGAPPRRNFNTTGGFNPSGGIGSSGTIAYDNPQDPPTTTDGGSSSITGSTLETTSGNTGDMCPPVNPHFKAGKCLFTIDWAHVLSYLTMPAAPRLAGRLGVAAAPGSDRVWLRPPPSQPPAEYFKELQSKNPKLNRPDAAIINGTANSTANGSTGGVTSGHRLLQQAAGNASAPNTTALAATLVSCNATGRCRGFNIATNATNATNASSPVNRVPLTAVAGFYLLQGEPRQMTARQSDAVYEVLHELAYGLLTPYEGLVKGCRTYGAARSANASATVNLTAAAGLHPADWPGVCDTLLALEAGSATWGAQDLGMPHSSAYRVALDEAAFRAARAAVVAPAALPGTAALDRALAANLSAAFSFVLTSIPFPRTLMSMYWASIGYTPPANTPSLAADIAAAAPPPHGVTLSSGELAMVVVVPVVLLLLLVAAAVALVLHRHRRHLGLLSGKVLPPRHGPDVTLVTTDIQNSTLLWEMLPAEVMNTCLSIHHEEVRRALEAHGGYEASTEGDAFIIAFHSAAAALAFSVELQHRLLDADWPPLLLGTADGSEVWAAPNPQLSELLMAARASKAGNEAGGFRKSGGGMTAAAAARGTPCARAAAGVDIMLGDKPPQQQPQPQQWQPEQEPQQQQHNTLAGYPSLSGYVAGPGSFPATPMAAMAGAGGASALLPASSFLNGSTESNWRRSFDSPLPAGVRGRDARSLPSPHTSQNQLQQRQQAQTSYAATEAVGEQQQQQEQAASPVMPAAASTAGADNRQGPQQSLGASSGLWWGAVTRGLRQATGGTQRAGASAADAADSGNSRGPSSFGSNSSSRPLASAASQEVRGAPQLLGPAGPVAEAAEHTADADAAAIAAGSGQAHTRVDSGVLSACGHVNQAVVAQALSEPSPCAPQQAQPAQPAQPGAVEQAVGSEVRRGSPVSPQQVGAAPDVAPPALHSAPQCAEYVGVEAGAEGTNIRMGSRGHLPRWRSGQHLQQLHSASGAALLEDGSSPFTVAGAAGFGLHGDAGATATRTVGCGSSAAGGAGDESMRLALATAVFGAGGNNAGLGRVGGFRRLPFMSAHAGGFGGGGPDNERLSGAFRAGDDLPVSGPLRTSAYNGQGYATGHHHHHHTGQQHHTHTSNTLAHQTSRFLTRLRGDSSTSGAAGEGVGRDSEPRGQLELLLNKLLTAASMGRIPAANLMATFQQLWSAVQAPEEPCDPHAPLQVLSNSANSLIEDGVAVSPILALRGMRVRIGMHSGVAPSEVVETARGCCEYRGAVLARAKAVCDMAGGGVTLLTEATHAAYRLGRHKLPLIQVLHVGSPLGSPAAAAPPIGAGDASVRPRAASCRFVPQNTTAATPKGAAAGAAGAAYDGPASPSGATPECAGVAAGAAPQQSQELLCVTDARLLPRHGLVSPFRPGYYLEPLSSLAAPLGDITAAFIYVSGVKALRQWDAAVLVEAMALLHATINRTVAAAGGYVVAQAAEGMSLVVFPGSGAEAVAWAVELQEAALELPWPAALLEHDYGEEVWRDGSVVLRGLRLRVGLETGPATARLVPRTGRLDYTGRTLNRASRIASKAAAGTVLISSGLWKRALAVANTVSSNSSAVARSRTAGGGGGPTSARDASGGHEGGHAGKQLQQLQQQHQEQHPQQPVIGSGGSTSNSHDQTDNTSVCDPSPEHSGRMPELPRSKPSSPATRHVSEQQCPGLAVLVGRNAAAAAAAPPCGGATTAVADGGSCRRVGVTGCMASTMAAACSAQAAHAASVIRELVGSSQGRALLKGVPDLVELVQVERPRLLPLAALEELEQLLRRHSSRLAPLM</sequence>
<keyword evidence="3" id="KW-0732">Signal</keyword>
<dbReference type="CDD" id="cd07302">
    <property type="entry name" value="CHD"/>
    <property type="match status" value="1"/>
</dbReference>
<evidence type="ECO:0000313" key="5">
    <source>
        <dbReference type="EMBL" id="PNW77695.1"/>
    </source>
</evidence>
<feature type="compositionally biased region" description="Low complexity" evidence="1">
    <location>
        <begin position="1466"/>
        <end position="1481"/>
    </location>
</feature>
<feature type="compositionally biased region" description="Low complexity" evidence="1">
    <location>
        <begin position="2432"/>
        <end position="2443"/>
    </location>
</feature>
<dbReference type="PROSITE" id="PS50125">
    <property type="entry name" value="GUANYLATE_CYCLASE_2"/>
    <property type="match status" value="2"/>
</dbReference>
<feature type="domain" description="Guanylate cyclase" evidence="4">
    <location>
        <begin position="1311"/>
        <end position="1365"/>
    </location>
</feature>
<keyword evidence="2" id="KW-0812">Transmembrane</keyword>
<feature type="region of interest" description="Disordered" evidence="1">
    <location>
        <begin position="486"/>
        <end position="559"/>
    </location>
</feature>
<dbReference type="KEGG" id="cre:CHLRE_10g447700v5"/>
<dbReference type="OrthoDB" id="2021138at2759"/>
<feature type="compositionally biased region" description="Low complexity" evidence="1">
    <location>
        <begin position="331"/>
        <end position="384"/>
    </location>
</feature>
<dbReference type="Proteomes" id="UP000006906">
    <property type="component" value="Chromosome 10"/>
</dbReference>
<dbReference type="Pfam" id="PF00211">
    <property type="entry name" value="Guanylate_cyc"/>
    <property type="match status" value="2"/>
</dbReference>
<feature type="region of interest" description="Disordered" evidence="1">
    <location>
        <begin position="1632"/>
        <end position="1693"/>
    </location>
</feature>
<feature type="compositionally biased region" description="Low complexity" evidence="1">
    <location>
        <begin position="888"/>
        <end position="907"/>
    </location>
</feature>